<dbReference type="ExpressionAtlas" id="A5CB17">
    <property type="expression patterns" value="differential"/>
</dbReference>
<sequence length="220" mass="23925">MDHPCLDGCPISDKIGCTKFNKGCTKFWEGCTKGSKVHSEVRIGPQSLSYGFLNEIMDHPCLDEGPESDRIGCTKFNEGCTKFCEGCTKGSKVHFKVGIGPQSFPYGFLNEIMDHSCSDGDPGSDRIGCTKFNEGCTKFCEGCAKGSKLRFGVGIGPQSLPYGFQNEIIDHPCSNGGPRSNRIECTKFNEGCTKFCEGCTKGSKFCFEVGNDLKSLLKDP</sequence>
<evidence type="ECO:0000313" key="1">
    <source>
        <dbReference type="EMBL" id="CAN79885.1"/>
    </source>
</evidence>
<organism evidence="1">
    <name type="scientific">Vitis vinifera</name>
    <name type="common">Grape</name>
    <dbReference type="NCBI Taxonomy" id="29760"/>
    <lineage>
        <taxon>Eukaryota</taxon>
        <taxon>Viridiplantae</taxon>
        <taxon>Streptophyta</taxon>
        <taxon>Embryophyta</taxon>
        <taxon>Tracheophyta</taxon>
        <taxon>Spermatophyta</taxon>
        <taxon>Magnoliopsida</taxon>
        <taxon>eudicotyledons</taxon>
        <taxon>Gunneridae</taxon>
        <taxon>Pentapetalae</taxon>
        <taxon>rosids</taxon>
        <taxon>Vitales</taxon>
        <taxon>Vitaceae</taxon>
        <taxon>Viteae</taxon>
        <taxon>Vitis</taxon>
    </lineage>
</organism>
<protein>
    <submittedName>
        <fullName evidence="1">Uncharacterized protein</fullName>
    </submittedName>
</protein>
<accession>A5CB17</accession>
<dbReference type="EMBL" id="AM488696">
    <property type="protein sequence ID" value="CAN79885.1"/>
    <property type="molecule type" value="Genomic_DNA"/>
</dbReference>
<gene>
    <name evidence="1" type="ORF">VITISV_039916</name>
</gene>
<dbReference type="AlphaFoldDB" id="A5CB17"/>
<proteinExistence type="predicted"/>
<name>A5CB17_VITVI</name>
<reference evidence="1" key="1">
    <citation type="journal article" date="2007" name="PLoS ONE">
        <title>The first genome sequence of an elite grapevine cultivar (Pinot noir Vitis vinifera L.): coping with a highly heterozygous genome.</title>
        <authorList>
            <person name="Velasco R."/>
            <person name="Zharkikh A."/>
            <person name="Troggio M."/>
            <person name="Cartwright D.A."/>
            <person name="Cestaro A."/>
            <person name="Pruss D."/>
            <person name="Pindo M."/>
            <person name="FitzGerald L.M."/>
            <person name="Vezzulli S."/>
            <person name="Reid J."/>
            <person name="Malacarne G."/>
            <person name="Iliev D."/>
            <person name="Coppola G."/>
            <person name="Wardell B."/>
            <person name="Micheletti D."/>
            <person name="Macalma T."/>
            <person name="Facci M."/>
            <person name="Mitchell J.T."/>
            <person name="Perazzolli M."/>
            <person name="Eldredge G."/>
            <person name="Gatto P."/>
            <person name="Oyzerski R."/>
            <person name="Moretto M."/>
            <person name="Gutin N."/>
            <person name="Stefanini M."/>
            <person name="Chen Y."/>
            <person name="Segala C."/>
            <person name="Davenport C."/>
            <person name="Dematte L."/>
            <person name="Mraz A."/>
            <person name="Battilana J."/>
            <person name="Stormo K."/>
            <person name="Costa F."/>
            <person name="Tao Q."/>
            <person name="Si-Ammour A."/>
            <person name="Harkins T."/>
            <person name="Lackey A."/>
            <person name="Perbost C."/>
            <person name="Taillon B."/>
            <person name="Stella A."/>
            <person name="Solovyev V."/>
            <person name="Fawcett J.A."/>
            <person name="Sterck L."/>
            <person name="Vandepoele K."/>
            <person name="Grando S.M."/>
            <person name="Toppo S."/>
            <person name="Moser C."/>
            <person name="Lanchbury J."/>
            <person name="Bogden R."/>
            <person name="Skolnick M."/>
            <person name="Sgaramella V."/>
            <person name="Bhatnagar S.K."/>
            <person name="Fontana P."/>
            <person name="Gutin A."/>
            <person name="Van de Peer Y."/>
            <person name="Salamini F."/>
            <person name="Viola R."/>
        </authorList>
    </citation>
    <scope>NUCLEOTIDE SEQUENCE</scope>
</reference>